<organism evidence="1 2">
    <name type="scientific">Arctium lappa</name>
    <name type="common">Greater burdock</name>
    <name type="synonym">Lappa major</name>
    <dbReference type="NCBI Taxonomy" id="4217"/>
    <lineage>
        <taxon>Eukaryota</taxon>
        <taxon>Viridiplantae</taxon>
        <taxon>Streptophyta</taxon>
        <taxon>Embryophyta</taxon>
        <taxon>Tracheophyta</taxon>
        <taxon>Spermatophyta</taxon>
        <taxon>Magnoliopsida</taxon>
        <taxon>eudicotyledons</taxon>
        <taxon>Gunneridae</taxon>
        <taxon>Pentapetalae</taxon>
        <taxon>asterids</taxon>
        <taxon>campanulids</taxon>
        <taxon>Asterales</taxon>
        <taxon>Asteraceae</taxon>
        <taxon>Carduoideae</taxon>
        <taxon>Cardueae</taxon>
        <taxon>Arctiinae</taxon>
        <taxon>Arctium</taxon>
    </lineage>
</organism>
<keyword evidence="2" id="KW-1185">Reference proteome</keyword>
<protein>
    <submittedName>
        <fullName evidence="1">Uncharacterized protein</fullName>
    </submittedName>
</protein>
<reference evidence="2" key="1">
    <citation type="journal article" date="2022" name="Mol. Ecol. Resour.">
        <title>The genomes of chicory, endive, great burdock and yacon provide insights into Asteraceae palaeo-polyploidization history and plant inulin production.</title>
        <authorList>
            <person name="Fan W."/>
            <person name="Wang S."/>
            <person name="Wang H."/>
            <person name="Wang A."/>
            <person name="Jiang F."/>
            <person name="Liu H."/>
            <person name="Zhao H."/>
            <person name="Xu D."/>
            <person name="Zhang Y."/>
        </authorList>
    </citation>
    <scope>NUCLEOTIDE SEQUENCE [LARGE SCALE GENOMIC DNA]</scope>
    <source>
        <strain evidence="2">cv. Niubang</strain>
    </source>
</reference>
<gene>
    <name evidence="1" type="ORF">L6452_44268</name>
</gene>
<name>A0ACB8XES8_ARCLA</name>
<reference evidence="1 2" key="2">
    <citation type="journal article" date="2022" name="Mol. Ecol. Resour.">
        <title>The genomes of chicory, endive, great burdock and yacon provide insights into Asteraceae paleo-polyploidization history and plant inulin production.</title>
        <authorList>
            <person name="Fan W."/>
            <person name="Wang S."/>
            <person name="Wang H."/>
            <person name="Wang A."/>
            <person name="Jiang F."/>
            <person name="Liu H."/>
            <person name="Zhao H."/>
            <person name="Xu D."/>
            <person name="Zhang Y."/>
        </authorList>
    </citation>
    <scope>NUCLEOTIDE SEQUENCE [LARGE SCALE GENOMIC DNA]</scope>
    <source>
        <strain evidence="2">cv. Niubang</strain>
    </source>
</reference>
<sequence length="387" mass="42929">MDLDIVKKSLDYTQKRKKWLLLVAALGFSTYGAIRVYNLPSVAKKRERLTKLLGALASIAELLGDSSETLGVVSKDLKEFIKSDSDEIPNSLRQLSKIMRSDEVSESIVHVTRAFTVGILRGYRVGARKSDPGNSFPDRALDKLFSPAGSGFVSVVVGSFAKNMVMAFYADRGVSEAADFNGSRSSESSVQKWVDVIAEEKCRKLIGDCIQQFVSTLVTVYLDKTMDVNPYEQILSGLTNPKHEEKVRDLLATFCNGAIETFVKTSHQVISNSDGKELILNGIKSRKSRNNGFVSKISSTLAVPSNRRLVLDVTGRVTFATVRSFLDFFLDQLSTGMKRKVDVVHEEAVDKGREVYRYVSTKSYTVMTICLSVWLHVLSSPWSFAST</sequence>
<comment type="caution">
    <text evidence="1">The sequence shown here is derived from an EMBL/GenBank/DDBJ whole genome shotgun (WGS) entry which is preliminary data.</text>
</comment>
<dbReference type="EMBL" id="CM042064">
    <property type="protein sequence ID" value="KAI3665639.1"/>
    <property type="molecule type" value="Genomic_DNA"/>
</dbReference>
<dbReference type="Proteomes" id="UP001055879">
    <property type="component" value="Linkage Group LG18"/>
</dbReference>
<accession>A0ACB8XES8</accession>
<evidence type="ECO:0000313" key="1">
    <source>
        <dbReference type="EMBL" id="KAI3665639.1"/>
    </source>
</evidence>
<evidence type="ECO:0000313" key="2">
    <source>
        <dbReference type="Proteomes" id="UP001055879"/>
    </source>
</evidence>
<proteinExistence type="predicted"/>